<dbReference type="PRINTS" id="PR00037">
    <property type="entry name" value="HTHLACR"/>
</dbReference>
<dbReference type="Proteomes" id="UP000003111">
    <property type="component" value="Unassembled WGS sequence"/>
</dbReference>
<keyword evidence="2" id="KW-0678">Repressor</keyword>
<evidence type="ECO:0000256" key="2">
    <source>
        <dbReference type="ARBA" id="ARBA00022491"/>
    </source>
</evidence>
<accession>E2SB93</accession>
<comment type="function">
    <text evidence="6">Repressor of the lactose catabolism operon. Galactose-6-phosphate is the inducer.</text>
</comment>
<dbReference type="InterPro" id="IPR050313">
    <property type="entry name" value="Carb_Metab_HTH_regulators"/>
</dbReference>
<organism evidence="8 9">
    <name type="scientific">Aeromicrobium marinum DSM 15272</name>
    <dbReference type="NCBI Taxonomy" id="585531"/>
    <lineage>
        <taxon>Bacteria</taxon>
        <taxon>Bacillati</taxon>
        <taxon>Actinomycetota</taxon>
        <taxon>Actinomycetes</taxon>
        <taxon>Propionibacteriales</taxon>
        <taxon>Nocardioidaceae</taxon>
        <taxon>Aeromicrobium</taxon>
    </lineage>
</organism>
<keyword evidence="4" id="KW-0238">DNA-binding</keyword>
<dbReference type="SMART" id="SM01134">
    <property type="entry name" value="DeoRC"/>
    <property type="match status" value="1"/>
</dbReference>
<dbReference type="GO" id="GO:0003700">
    <property type="term" value="F:DNA-binding transcription factor activity"/>
    <property type="evidence" value="ECO:0007669"/>
    <property type="project" value="InterPro"/>
</dbReference>
<evidence type="ECO:0000256" key="6">
    <source>
        <dbReference type="ARBA" id="ARBA00024937"/>
    </source>
</evidence>
<gene>
    <name evidence="8" type="ORF">HMPREF0063_11302</name>
</gene>
<dbReference type="SUPFAM" id="SSF46785">
    <property type="entry name" value="Winged helix' DNA-binding domain"/>
    <property type="match status" value="1"/>
</dbReference>
<dbReference type="PANTHER" id="PTHR30363:SF4">
    <property type="entry name" value="GLYCEROL-3-PHOSPHATE REGULON REPRESSOR"/>
    <property type="match status" value="1"/>
</dbReference>
<dbReference type="HOGENOM" id="CLU_060699_1_4_11"/>
<dbReference type="InterPro" id="IPR014036">
    <property type="entry name" value="DeoR-like_C"/>
</dbReference>
<dbReference type="EMBL" id="ACLF03000004">
    <property type="protein sequence ID" value="EFQ83639.1"/>
    <property type="molecule type" value="Genomic_DNA"/>
</dbReference>
<dbReference type="PROSITE" id="PS51000">
    <property type="entry name" value="HTH_DEOR_2"/>
    <property type="match status" value="1"/>
</dbReference>
<dbReference type="SMART" id="SM00420">
    <property type="entry name" value="HTH_DEOR"/>
    <property type="match status" value="1"/>
</dbReference>
<dbReference type="eggNOG" id="COG1349">
    <property type="taxonomic scope" value="Bacteria"/>
</dbReference>
<evidence type="ECO:0000259" key="7">
    <source>
        <dbReference type="PROSITE" id="PS51000"/>
    </source>
</evidence>
<dbReference type="OrthoDB" id="7688673at2"/>
<keyword evidence="3" id="KW-0805">Transcription regulation</keyword>
<dbReference type="InterPro" id="IPR037171">
    <property type="entry name" value="NagB/RpiA_transferase-like"/>
</dbReference>
<comment type="caution">
    <text evidence="8">The sequence shown here is derived from an EMBL/GenBank/DDBJ whole genome shotgun (WGS) entry which is preliminary data.</text>
</comment>
<name>E2SB93_9ACTN</name>
<keyword evidence="5" id="KW-0804">Transcription</keyword>
<dbReference type="InterPro" id="IPR018356">
    <property type="entry name" value="Tscrpt_reg_HTH_DeoR_CS"/>
</dbReference>
<dbReference type="Gene3D" id="3.40.50.1360">
    <property type="match status" value="1"/>
</dbReference>
<evidence type="ECO:0000256" key="3">
    <source>
        <dbReference type="ARBA" id="ARBA00023015"/>
    </source>
</evidence>
<dbReference type="InterPro" id="IPR001034">
    <property type="entry name" value="DeoR_HTH"/>
</dbReference>
<reference evidence="8" key="1">
    <citation type="submission" date="2010-08" db="EMBL/GenBank/DDBJ databases">
        <authorList>
            <person name="Muzny D."/>
            <person name="Qin X."/>
            <person name="Buhay C."/>
            <person name="Dugan-Rocha S."/>
            <person name="Ding Y."/>
            <person name="Chen G."/>
            <person name="Hawes A."/>
            <person name="Holder M."/>
            <person name="Jhangiani S."/>
            <person name="Johnson A."/>
            <person name="Khan Z."/>
            <person name="Li Z."/>
            <person name="Liu W."/>
            <person name="Liu X."/>
            <person name="Perez L."/>
            <person name="Shen H."/>
            <person name="Wang Q."/>
            <person name="Watt J."/>
            <person name="Xi L."/>
            <person name="Xin Y."/>
            <person name="Zhou J."/>
            <person name="Deng J."/>
            <person name="Jiang H."/>
            <person name="Liu Y."/>
            <person name="Qu J."/>
            <person name="Song X.-Z."/>
            <person name="Zhang L."/>
            <person name="Villasana D."/>
            <person name="Johnson A."/>
            <person name="Liu J."/>
            <person name="Liyanage D."/>
            <person name="Lorensuhewa L."/>
            <person name="Robinson T."/>
            <person name="Song A."/>
            <person name="Song B.-B."/>
            <person name="Dinh H."/>
            <person name="Thornton R."/>
            <person name="Coyle M."/>
            <person name="Francisco L."/>
            <person name="Jackson L."/>
            <person name="Javaid M."/>
            <person name="Korchina V."/>
            <person name="Kovar C."/>
            <person name="Mata R."/>
            <person name="Mathew T."/>
            <person name="Ngo R."/>
            <person name="Nguyen L."/>
            <person name="Nguyen N."/>
            <person name="Okwuonu G."/>
            <person name="Ongeri F."/>
            <person name="Pham C."/>
            <person name="Simmons D."/>
            <person name="Wilczek-Boney K."/>
            <person name="Hale W."/>
            <person name="Jakkamsetti A."/>
            <person name="Pham P."/>
            <person name="Ruth R."/>
            <person name="San Lucas F."/>
            <person name="Warren J."/>
            <person name="Zhang J."/>
            <person name="Zhao Z."/>
            <person name="Zhou C."/>
            <person name="Zhu D."/>
            <person name="Lee S."/>
            <person name="Bess C."/>
            <person name="Blankenburg K."/>
            <person name="Forbes L."/>
            <person name="Fu Q."/>
            <person name="Gubbala S."/>
            <person name="Hirani K."/>
            <person name="Jayaseelan J.C."/>
            <person name="Lara F."/>
            <person name="Munidasa M."/>
            <person name="Palculict T."/>
            <person name="Patil S."/>
            <person name="Pu L.-L."/>
            <person name="Saada N."/>
            <person name="Tang L."/>
            <person name="Weissenberger G."/>
            <person name="Zhu Y."/>
            <person name="Hemphill L."/>
            <person name="Shang Y."/>
            <person name="Youmans B."/>
            <person name="Ayvaz T."/>
            <person name="Ross M."/>
            <person name="Santibanez J."/>
            <person name="Aqrawi P."/>
            <person name="Gross S."/>
            <person name="Joshi V."/>
            <person name="Fowler G."/>
            <person name="Nazareth L."/>
            <person name="Reid J."/>
            <person name="Worley K."/>
            <person name="Petrosino J."/>
            <person name="Highlander S."/>
            <person name="Gibbs R."/>
        </authorList>
    </citation>
    <scope>NUCLEOTIDE SEQUENCE [LARGE SCALE GENOMIC DNA]</scope>
    <source>
        <strain evidence="8">DSM 15272</strain>
    </source>
</reference>
<evidence type="ECO:0000256" key="5">
    <source>
        <dbReference type="ARBA" id="ARBA00023163"/>
    </source>
</evidence>
<dbReference type="RefSeq" id="WP_007078323.1">
    <property type="nucleotide sequence ID" value="NZ_CM001024.1"/>
</dbReference>
<proteinExistence type="predicted"/>
<dbReference type="AlphaFoldDB" id="E2SB93"/>
<feature type="domain" description="HTH deoR-type" evidence="7">
    <location>
        <begin position="3"/>
        <end position="58"/>
    </location>
</feature>
<dbReference type="PANTHER" id="PTHR30363">
    <property type="entry name" value="HTH-TYPE TRANSCRIPTIONAL REGULATOR SRLR-RELATED"/>
    <property type="match status" value="1"/>
</dbReference>
<dbReference type="GO" id="GO:0003677">
    <property type="term" value="F:DNA binding"/>
    <property type="evidence" value="ECO:0007669"/>
    <property type="project" value="UniProtKB-KW"/>
</dbReference>
<evidence type="ECO:0000313" key="9">
    <source>
        <dbReference type="Proteomes" id="UP000003111"/>
    </source>
</evidence>
<dbReference type="SUPFAM" id="SSF100950">
    <property type="entry name" value="NagB/RpiA/CoA transferase-like"/>
    <property type="match status" value="1"/>
</dbReference>
<dbReference type="Gene3D" id="1.10.10.10">
    <property type="entry name" value="Winged helix-like DNA-binding domain superfamily/Winged helix DNA-binding domain"/>
    <property type="match status" value="1"/>
</dbReference>
<dbReference type="Pfam" id="PF00455">
    <property type="entry name" value="DeoRC"/>
    <property type="match status" value="1"/>
</dbReference>
<dbReference type="Pfam" id="PF08220">
    <property type="entry name" value="HTH_DeoR"/>
    <property type="match status" value="1"/>
</dbReference>
<evidence type="ECO:0000256" key="1">
    <source>
        <dbReference type="ARBA" id="ARBA00021390"/>
    </source>
</evidence>
<dbReference type="STRING" id="585531.HMPREF0063_11302"/>
<keyword evidence="9" id="KW-1185">Reference proteome</keyword>
<dbReference type="InterPro" id="IPR036390">
    <property type="entry name" value="WH_DNA-bd_sf"/>
</dbReference>
<sequence length="255" mass="26431">MYAPERQQLLTERLHLHGRVAVLDLAEELGVSTETIRRDLAVLERDGLAQRVHGGAVSARGLPVLEPGLAQRAATNADQKERIADAAATFLPAAGGSMLLDAGTTISHLVDRIPLDRPVTAVTHSVPVAGKLTAIASVTLQLIGGRVRGVTAAAVGPAATGALASIRADVCFLGTNAATPGHGLSTPDDEEAAVKAALVRSGRRVVALFDSSKFGHEHLHTFASYADLDVVVTDHGADPAQLSALRDHGVEVVLA</sequence>
<protein>
    <recommendedName>
        <fullName evidence="1">Lactose phosphotransferase system repressor</fullName>
    </recommendedName>
</protein>
<dbReference type="PROSITE" id="PS00894">
    <property type="entry name" value="HTH_DEOR_1"/>
    <property type="match status" value="1"/>
</dbReference>
<dbReference type="InterPro" id="IPR036388">
    <property type="entry name" value="WH-like_DNA-bd_sf"/>
</dbReference>
<evidence type="ECO:0000256" key="4">
    <source>
        <dbReference type="ARBA" id="ARBA00023125"/>
    </source>
</evidence>
<evidence type="ECO:0000313" key="8">
    <source>
        <dbReference type="EMBL" id="EFQ83639.1"/>
    </source>
</evidence>